<comment type="caution">
    <text evidence="2">The sequence shown here is derived from an EMBL/GenBank/DDBJ whole genome shotgun (WGS) entry which is preliminary data.</text>
</comment>
<keyword evidence="3" id="KW-1185">Reference proteome</keyword>
<evidence type="ECO:0000313" key="2">
    <source>
        <dbReference type="EMBL" id="MXU66450.1"/>
    </source>
</evidence>
<accession>A0A6B0TPA4</accession>
<name>A0A6B0TPA4_9RHOB</name>
<feature type="region of interest" description="Disordered" evidence="1">
    <location>
        <begin position="137"/>
        <end position="176"/>
    </location>
</feature>
<dbReference type="Proteomes" id="UP000436016">
    <property type="component" value="Unassembled WGS sequence"/>
</dbReference>
<proteinExistence type="predicted"/>
<sequence length="176" mass="18999">MTRRPGVTRWSAWSWSVAAILPGAGPGRGKVVTPEAADGTVTLHAGTARLDLFRTDTEAYLTALNGKPPALFVILRHAGGQPSGELPELVSVTASAYEAQDYADNGEDLVERVPLPPALEDWIRAFVATHHREDPFVKRKRRDHRTPAGPDGIGDPRIRQAADIYRPPAARKPGAG</sequence>
<reference evidence="2 3" key="1">
    <citation type="submission" date="2019-12" db="EMBL/GenBank/DDBJ databases">
        <title>Strain KN286 was isolated from seawater, which was collected from Caroline Seamount in the tropical western Pacific.</title>
        <authorList>
            <person name="Wang Q."/>
        </authorList>
    </citation>
    <scope>NUCLEOTIDE SEQUENCE [LARGE SCALE GENOMIC DNA]</scope>
    <source>
        <strain evidence="2 3">KN286</strain>
    </source>
</reference>
<organism evidence="2 3">
    <name type="scientific">Oceanomicrobium pacificus</name>
    <dbReference type="NCBI Taxonomy" id="2692916"/>
    <lineage>
        <taxon>Bacteria</taxon>
        <taxon>Pseudomonadati</taxon>
        <taxon>Pseudomonadota</taxon>
        <taxon>Alphaproteobacteria</taxon>
        <taxon>Rhodobacterales</taxon>
        <taxon>Paracoccaceae</taxon>
        <taxon>Oceanomicrobium</taxon>
    </lineage>
</organism>
<dbReference type="EMBL" id="WUWG01000006">
    <property type="protein sequence ID" value="MXU66450.1"/>
    <property type="molecule type" value="Genomic_DNA"/>
</dbReference>
<protein>
    <submittedName>
        <fullName evidence="2">DUF3305 domain-containing protein</fullName>
    </submittedName>
</protein>
<evidence type="ECO:0000256" key="1">
    <source>
        <dbReference type="SAM" id="MobiDB-lite"/>
    </source>
</evidence>
<dbReference type="Pfam" id="PF11749">
    <property type="entry name" value="DUF3305"/>
    <property type="match status" value="1"/>
</dbReference>
<gene>
    <name evidence="2" type="ORF">GSH16_13445</name>
</gene>
<dbReference type="AlphaFoldDB" id="A0A6B0TPA4"/>
<evidence type="ECO:0000313" key="3">
    <source>
        <dbReference type="Proteomes" id="UP000436016"/>
    </source>
</evidence>
<dbReference type="InterPro" id="IPR021736">
    <property type="entry name" value="DUF3305"/>
</dbReference>